<comment type="caution">
    <text evidence="2">The sequence shown here is derived from an EMBL/GenBank/DDBJ whole genome shotgun (WGS) entry which is preliminary data.</text>
</comment>
<evidence type="ECO:0000313" key="3">
    <source>
        <dbReference type="Proteomes" id="UP000578531"/>
    </source>
</evidence>
<dbReference type="Proteomes" id="UP000578531">
    <property type="component" value="Unassembled WGS sequence"/>
</dbReference>
<evidence type="ECO:0000313" key="2">
    <source>
        <dbReference type="EMBL" id="KAF6235138.1"/>
    </source>
</evidence>
<reference evidence="2 3" key="1">
    <citation type="journal article" date="2020" name="Genomics">
        <title>Complete, high-quality genomes from long-read metagenomic sequencing of two wolf lichen thalli reveals enigmatic genome architecture.</title>
        <authorList>
            <person name="McKenzie S.K."/>
            <person name="Walston R.F."/>
            <person name="Allen J.L."/>
        </authorList>
    </citation>
    <scope>NUCLEOTIDE SEQUENCE [LARGE SCALE GENOMIC DNA]</scope>
    <source>
        <strain evidence="2">WasteWater2</strain>
    </source>
</reference>
<evidence type="ECO:0000256" key="1">
    <source>
        <dbReference type="SAM" id="Phobius"/>
    </source>
</evidence>
<dbReference type="GeneID" id="59288425"/>
<dbReference type="RefSeq" id="XP_037164516.1">
    <property type="nucleotide sequence ID" value="XM_037308673.1"/>
</dbReference>
<name>A0A8H6FUW7_9LECA</name>
<organism evidence="2 3">
    <name type="scientific">Letharia columbiana</name>
    <dbReference type="NCBI Taxonomy" id="112416"/>
    <lineage>
        <taxon>Eukaryota</taxon>
        <taxon>Fungi</taxon>
        <taxon>Dikarya</taxon>
        <taxon>Ascomycota</taxon>
        <taxon>Pezizomycotina</taxon>
        <taxon>Lecanoromycetes</taxon>
        <taxon>OSLEUM clade</taxon>
        <taxon>Lecanoromycetidae</taxon>
        <taxon>Lecanorales</taxon>
        <taxon>Lecanorineae</taxon>
        <taxon>Parmeliaceae</taxon>
        <taxon>Letharia</taxon>
    </lineage>
</organism>
<keyword evidence="1" id="KW-0812">Transmembrane</keyword>
<feature type="transmembrane region" description="Helical" evidence="1">
    <location>
        <begin position="89"/>
        <end position="111"/>
    </location>
</feature>
<dbReference type="OrthoDB" id="3936801at2759"/>
<dbReference type="EMBL" id="JACCJC010000026">
    <property type="protein sequence ID" value="KAF6235138.1"/>
    <property type="molecule type" value="Genomic_DNA"/>
</dbReference>
<dbReference type="AlphaFoldDB" id="A0A8H6FUW7"/>
<gene>
    <name evidence="2" type="ORF">HO173_006767</name>
</gene>
<proteinExistence type="predicted"/>
<protein>
    <submittedName>
        <fullName evidence="2">Uncharacterized protein</fullName>
    </submittedName>
</protein>
<keyword evidence="1" id="KW-1133">Transmembrane helix</keyword>
<keyword evidence="3" id="KW-1185">Reference proteome</keyword>
<accession>A0A8H6FUW7</accession>
<sequence>MDSFPSALSTSLTSLLSTSSAIASAQASAPAPPVTAQNTLQSSSWLGLLGYALLAMAKGVPGMLIWIITFTTITLPTVLFALFSTSLTFTMNFTTLMLIVLAFASLVSWIVRYRFLNMYARLPPEPQRKEPQIDLFPDTQDGDSKPGLANYLDEFLSAIKVFGYRDRTLCLPRTYPNDANEEAHCWGNTTFGRREGLLYGG</sequence>
<feature type="transmembrane region" description="Helical" evidence="1">
    <location>
        <begin position="64"/>
        <end position="83"/>
    </location>
</feature>
<keyword evidence="1" id="KW-0472">Membrane</keyword>